<keyword evidence="7" id="KW-0456">Lyase</keyword>
<evidence type="ECO:0000256" key="1">
    <source>
        <dbReference type="ARBA" id="ARBA00001913"/>
    </source>
</evidence>
<dbReference type="InterPro" id="IPR012334">
    <property type="entry name" value="Pectin_lyas_fold"/>
</dbReference>
<keyword evidence="3" id="KW-0964">Secreted</keyword>
<sequence length="520" mass="56903">MKALLLLGGFLLFFRSIGMECSRQKARVPLRISRNYYLSRLGNDAGPGNEELPFRTLAALLKIEFLPGDTLFLRGGDLFTGTLKLTLSGAEKHPVIITSYGQGRATIDGGNRVALEISGSWFKINELIAKGTGRKTGNTTDGVRIVNAHHVTVENLETSGFQKSGIVVSSSAYVTLKSIHAWENGAIGISLYECRDCRILDCLAENNPGDPTNFTNHSGNGILVGESSQVLIDYCVATNNGWDMPRVGNGPVGIWAYQSDSVLIQHCIAYRNKTSRGGKDGGGFDFDGGMTNSVIQYCLSYENEGAGYGLFQYYGARPWHNNTVRYCISINDGLKTQGAGGILVWNGGPTSEEFTNSYVYNNVIYNENRPAIAFDDASSNQNFVFANTIFLGKDEIIAGPTSGERFVGNIWWSIGTSVIRFRGYQSLVDWAKATGQEKLNGHMAGLQINPRLKGLTLTTLTDPHQLATLTGFQLQPTSPLRNKGLDLRKWFGRELPKNDFYGNPIPLGTGLEPGIFEYPE</sequence>
<dbReference type="SUPFAM" id="SSF51126">
    <property type="entry name" value="Pectin lyase-like"/>
    <property type="match status" value="1"/>
</dbReference>
<evidence type="ECO:0000313" key="11">
    <source>
        <dbReference type="Proteomes" id="UP000479293"/>
    </source>
</evidence>
<feature type="domain" description="Right handed beta helix" evidence="9">
    <location>
        <begin position="213"/>
        <end position="349"/>
    </location>
</feature>
<evidence type="ECO:0000256" key="8">
    <source>
        <dbReference type="ARBA" id="ARBA00038263"/>
    </source>
</evidence>
<evidence type="ECO:0000256" key="5">
    <source>
        <dbReference type="ARBA" id="ARBA00022729"/>
    </source>
</evidence>
<dbReference type="InterPro" id="IPR039448">
    <property type="entry name" value="Beta_helix"/>
</dbReference>
<dbReference type="PANTHER" id="PTHR40088">
    <property type="entry name" value="PECTATE LYASE (EUROFUNG)"/>
    <property type="match status" value="1"/>
</dbReference>
<protein>
    <recommendedName>
        <fullName evidence="9">Right handed beta helix domain-containing protein</fullName>
    </recommendedName>
</protein>
<comment type="subcellular location">
    <subcellularLocation>
        <location evidence="2">Secreted</location>
    </subcellularLocation>
</comment>
<keyword evidence="5" id="KW-0732">Signal</keyword>
<accession>A0A7C9BH93</accession>
<dbReference type="EMBL" id="WHLY01000002">
    <property type="protein sequence ID" value="MPR34094.1"/>
    <property type="molecule type" value="Genomic_DNA"/>
</dbReference>
<dbReference type="AlphaFoldDB" id="A0A7C9BH93"/>
<gene>
    <name evidence="10" type="ORF">GBK04_12125</name>
</gene>
<keyword evidence="4" id="KW-0479">Metal-binding</keyword>
<keyword evidence="6" id="KW-0106">Calcium</keyword>
<evidence type="ECO:0000259" key="9">
    <source>
        <dbReference type="Pfam" id="PF13229"/>
    </source>
</evidence>
<evidence type="ECO:0000313" key="10">
    <source>
        <dbReference type="EMBL" id="MPR34094.1"/>
    </source>
</evidence>
<reference evidence="10 11" key="1">
    <citation type="submission" date="2019-10" db="EMBL/GenBank/DDBJ databases">
        <title>Draft Genome Sequence of Cytophagaceae sp. SJW1-29.</title>
        <authorList>
            <person name="Choi A."/>
        </authorList>
    </citation>
    <scope>NUCLEOTIDE SEQUENCE [LARGE SCALE GENOMIC DNA]</scope>
    <source>
        <strain evidence="10 11">SJW1-29</strain>
    </source>
</reference>
<dbReference type="GO" id="GO:0046872">
    <property type="term" value="F:metal ion binding"/>
    <property type="evidence" value="ECO:0007669"/>
    <property type="project" value="UniProtKB-KW"/>
</dbReference>
<evidence type="ECO:0000256" key="2">
    <source>
        <dbReference type="ARBA" id="ARBA00004613"/>
    </source>
</evidence>
<keyword evidence="11" id="KW-1185">Reference proteome</keyword>
<dbReference type="GO" id="GO:0005576">
    <property type="term" value="C:extracellular region"/>
    <property type="evidence" value="ECO:0007669"/>
    <property type="project" value="UniProtKB-SubCell"/>
</dbReference>
<dbReference type="PANTHER" id="PTHR40088:SF1">
    <property type="entry name" value="PECTATE LYASE PEL9"/>
    <property type="match status" value="1"/>
</dbReference>
<dbReference type="InterPro" id="IPR006626">
    <property type="entry name" value="PbH1"/>
</dbReference>
<evidence type="ECO:0000256" key="3">
    <source>
        <dbReference type="ARBA" id="ARBA00022525"/>
    </source>
</evidence>
<evidence type="ECO:0000256" key="7">
    <source>
        <dbReference type="ARBA" id="ARBA00023239"/>
    </source>
</evidence>
<dbReference type="SMART" id="SM00710">
    <property type="entry name" value="PbH1"/>
    <property type="match status" value="7"/>
</dbReference>
<dbReference type="Proteomes" id="UP000479293">
    <property type="component" value="Unassembled WGS sequence"/>
</dbReference>
<dbReference type="Gene3D" id="2.160.20.10">
    <property type="entry name" value="Single-stranded right-handed beta-helix, Pectin lyase-like"/>
    <property type="match status" value="1"/>
</dbReference>
<dbReference type="InterPro" id="IPR052052">
    <property type="entry name" value="Polysaccharide_Lyase_9"/>
</dbReference>
<dbReference type="GO" id="GO:0016837">
    <property type="term" value="F:carbon-oxygen lyase activity, acting on polysaccharides"/>
    <property type="evidence" value="ECO:0007669"/>
    <property type="project" value="TreeGrafter"/>
</dbReference>
<evidence type="ECO:0000256" key="6">
    <source>
        <dbReference type="ARBA" id="ARBA00022837"/>
    </source>
</evidence>
<comment type="caution">
    <text evidence="10">The sequence shown here is derived from an EMBL/GenBank/DDBJ whole genome shotgun (WGS) entry which is preliminary data.</text>
</comment>
<evidence type="ECO:0000256" key="4">
    <source>
        <dbReference type="ARBA" id="ARBA00022723"/>
    </source>
</evidence>
<name>A0A7C9BH93_9BACT</name>
<dbReference type="Pfam" id="PF13229">
    <property type="entry name" value="Beta_helix"/>
    <property type="match status" value="1"/>
</dbReference>
<comment type="similarity">
    <text evidence="8">Belongs to the polysaccharide lyase 9 family.</text>
</comment>
<proteinExistence type="inferred from homology"/>
<comment type="cofactor">
    <cofactor evidence="1">
        <name>Ca(2+)</name>
        <dbReference type="ChEBI" id="CHEBI:29108"/>
    </cofactor>
</comment>
<dbReference type="InterPro" id="IPR011050">
    <property type="entry name" value="Pectin_lyase_fold/virulence"/>
</dbReference>
<organism evidence="10 11">
    <name type="scientific">Salmonirosea aquatica</name>
    <dbReference type="NCBI Taxonomy" id="2654236"/>
    <lineage>
        <taxon>Bacteria</taxon>
        <taxon>Pseudomonadati</taxon>
        <taxon>Bacteroidota</taxon>
        <taxon>Cytophagia</taxon>
        <taxon>Cytophagales</taxon>
        <taxon>Spirosomataceae</taxon>
        <taxon>Salmonirosea</taxon>
    </lineage>
</organism>